<sequence length="114" mass="12224">MTMAYEQQTRVVLVPHWLSAADRDGLAAALESALTREDLPAATADRLLDVLTELHVARARDVVWPSSAARVRLVTGWDPDTLPVRLSAMELACALSLPELPAPVRAALTGGRSA</sequence>
<evidence type="ECO:0000313" key="1">
    <source>
        <dbReference type="EMBL" id="SCX38322.1"/>
    </source>
</evidence>
<dbReference type="AlphaFoldDB" id="A0A1G4XB03"/>
<keyword evidence="2" id="KW-1185">Reference proteome</keyword>
<dbReference type="Proteomes" id="UP000198981">
    <property type="component" value="Unassembled WGS sequence"/>
</dbReference>
<organism evidence="1 2">
    <name type="scientific">Klenkia marina</name>
    <dbReference type="NCBI Taxonomy" id="1960309"/>
    <lineage>
        <taxon>Bacteria</taxon>
        <taxon>Bacillati</taxon>
        <taxon>Actinomycetota</taxon>
        <taxon>Actinomycetes</taxon>
        <taxon>Geodermatophilales</taxon>
        <taxon>Geodermatophilaceae</taxon>
        <taxon>Klenkia</taxon>
    </lineage>
</organism>
<evidence type="ECO:0000313" key="2">
    <source>
        <dbReference type="Proteomes" id="UP000198981"/>
    </source>
</evidence>
<dbReference type="RefSeq" id="WP_092800593.1">
    <property type="nucleotide sequence ID" value="NZ_FMUH01000001.1"/>
</dbReference>
<dbReference type="EMBL" id="FMUH01000001">
    <property type="protein sequence ID" value="SCX38322.1"/>
    <property type="molecule type" value="Genomic_DNA"/>
</dbReference>
<proteinExistence type="predicted"/>
<reference evidence="2" key="1">
    <citation type="submission" date="2016-10" db="EMBL/GenBank/DDBJ databases">
        <authorList>
            <person name="Varghese N."/>
            <person name="Submissions S."/>
        </authorList>
    </citation>
    <scope>NUCLEOTIDE SEQUENCE [LARGE SCALE GENOMIC DNA]</scope>
    <source>
        <strain evidence="2">DSM 45722</strain>
    </source>
</reference>
<accession>A0A1G4XB03</accession>
<dbReference type="OrthoDB" id="5192241at2"/>
<dbReference type="STRING" id="1960309.SAMN03159343_0377"/>
<name>A0A1G4XB03_9ACTN</name>
<gene>
    <name evidence="1" type="ORF">SAMN03159343_0377</name>
</gene>
<protein>
    <submittedName>
        <fullName evidence="1">Uncharacterized protein</fullName>
    </submittedName>
</protein>